<proteinExistence type="predicted"/>
<dbReference type="AlphaFoldDB" id="A0AAE0YHC6"/>
<gene>
    <name evidence="1" type="ORF">RRG08_015434</name>
</gene>
<protein>
    <submittedName>
        <fullName evidence="1">Uncharacterized protein</fullName>
    </submittedName>
</protein>
<accession>A0AAE0YHC6</accession>
<name>A0AAE0YHC6_9GAST</name>
<evidence type="ECO:0000313" key="2">
    <source>
        <dbReference type="Proteomes" id="UP001283361"/>
    </source>
</evidence>
<comment type="caution">
    <text evidence="1">The sequence shown here is derived from an EMBL/GenBank/DDBJ whole genome shotgun (WGS) entry which is preliminary data.</text>
</comment>
<organism evidence="1 2">
    <name type="scientific">Elysia crispata</name>
    <name type="common">lettuce slug</name>
    <dbReference type="NCBI Taxonomy" id="231223"/>
    <lineage>
        <taxon>Eukaryota</taxon>
        <taxon>Metazoa</taxon>
        <taxon>Spiralia</taxon>
        <taxon>Lophotrochozoa</taxon>
        <taxon>Mollusca</taxon>
        <taxon>Gastropoda</taxon>
        <taxon>Heterobranchia</taxon>
        <taxon>Euthyneura</taxon>
        <taxon>Panpulmonata</taxon>
        <taxon>Sacoglossa</taxon>
        <taxon>Placobranchoidea</taxon>
        <taxon>Plakobranchidae</taxon>
        <taxon>Elysia</taxon>
    </lineage>
</organism>
<dbReference type="EMBL" id="JAWDGP010006203">
    <property type="protein sequence ID" value="KAK3745646.1"/>
    <property type="molecule type" value="Genomic_DNA"/>
</dbReference>
<keyword evidence="2" id="KW-1185">Reference proteome</keyword>
<dbReference type="Proteomes" id="UP001283361">
    <property type="component" value="Unassembled WGS sequence"/>
</dbReference>
<evidence type="ECO:0000313" key="1">
    <source>
        <dbReference type="EMBL" id="KAK3745646.1"/>
    </source>
</evidence>
<sequence length="138" mass="14868">MNLYRAKPIPKGLTPYHTHHQLSYPTPVDEMLSASKHHKLILLNEIHHGAPSHHLLVPEIGSADILVGDDTERRYAQVLESERCPAGPVGTFSPAPLPNQSGSTGHRQVCSSANCDQVALGHEPCLGAGVYHACWGLG</sequence>
<reference evidence="1" key="1">
    <citation type="journal article" date="2023" name="G3 (Bethesda)">
        <title>A reference genome for the long-term kleptoplast-retaining sea slug Elysia crispata morphotype clarki.</title>
        <authorList>
            <person name="Eastman K.E."/>
            <person name="Pendleton A.L."/>
            <person name="Shaikh M.A."/>
            <person name="Suttiyut T."/>
            <person name="Ogas R."/>
            <person name="Tomko P."/>
            <person name="Gavelis G."/>
            <person name="Widhalm J.R."/>
            <person name="Wisecaver J.H."/>
        </authorList>
    </citation>
    <scope>NUCLEOTIDE SEQUENCE</scope>
    <source>
        <strain evidence="1">ECLA1</strain>
    </source>
</reference>